<protein>
    <submittedName>
        <fullName evidence="2">Uncharacterized protein</fullName>
    </submittedName>
</protein>
<feature type="compositionally biased region" description="Basic and acidic residues" evidence="1">
    <location>
        <begin position="137"/>
        <end position="149"/>
    </location>
</feature>
<proteinExistence type="predicted"/>
<dbReference type="KEGG" id="glz:GLAREA_12731"/>
<dbReference type="EMBL" id="KE145362">
    <property type="protein sequence ID" value="EPE31428.1"/>
    <property type="molecule type" value="Genomic_DNA"/>
</dbReference>
<dbReference type="HOGENOM" id="CLU_1310250_0_0_1"/>
<dbReference type="GeneID" id="19471771"/>
<dbReference type="Proteomes" id="UP000016922">
    <property type="component" value="Unassembled WGS sequence"/>
</dbReference>
<organism evidence="2 3">
    <name type="scientific">Glarea lozoyensis (strain ATCC 20868 / MF5171)</name>
    <dbReference type="NCBI Taxonomy" id="1116229"/>
    <lineage>
        <taxon>Eukaryota</taxon>
        <taxon>Fungi</taxon>
        <taxon>Dikarya</taxon>
        <taxon>Ascomycota</taxon>
        <taxon>Pezizomycotina</taxon>
        <taxon>Leotiomycetes</taxon>
        <taxon>Helotiales</taxon>
        <taxon>Helotiaceae</taxon>
        <taxon>Glarea</taxon>
    </lineage>
</organism>
<feature type="compositionally biased region" description="Basic and acidic residues" evidence="1">
    <location>
        <begin position="114"/>
        <end position="124"/>
    </location>
</feature>
<keyword evidence="3" id="KW-1185">Reference proteome</keyword>
<sequence length="210" mass="24732">MSLPDRTKYGETISSPAKLTDRQLFTMPLREFSKSISLTTSFSTTADVYLRWLEVHRVRRSEFTEHWENTIIHWVQSLRARGFKEGDLINEIRIWKERSGPLIEVYGRQPPGSRDVEKAYDRPLNKNQLPHANSMEGDPRRRENPRDLFELPYDDDTEELQRVRNESRLEKSYEIYKSSSKKKTMENFAGPPPPSYVCNRCGKKGMFHFT</sequence>
<accession>S3DYJ5</accession>
<feature type="region of interest" description="Disordered" evidence="1">
    <location>
        <begin position="106"/>
        <end position="155"/>
    </location>
</feature>
<dbReference type="OrthoDB" id="444325at2759"/>
<dbReference type="RefSeq" id="XP_008081703.1">
    <property type="nucleotide sequence ID" value="XM_008083512.1"/>
</dbReference>
<gene>
    <name evidence="2" type="ORF">GLAREA_12731</name>
</gene>
<name>S3DYJ5_GLAL2</name>
<evidence type="ECO:0000313" key="2">
    <source>
        <dbReference type="EMBL" id="EPE31428.1"/>
    </source>
</evidence>
<evidence type="ECO:0000256" key="1">
    <source>
        <dbReference type="SAM" id="MobiDB-lite"/>
    </source>
</evidence>
<evidence type="ECO:0000313" key="3">
    <source>
        <dbReference type="Proteomes" id="UP000016922"/>
    </source>
</evidence>
<reference evidence="2 3" key="1">
    <citation type="journal article" date="2013" name="BMC Genomics">
        <title>Genomics-driven discovery of the pneumocandin biosynthetic gene cluster in the fungus Glarea lozoyensis.</title>
        <authorList>
            <person name="Chen L."/>
            <person name="Yue Q."/>
            <person name="Zhang X."/>
            <person name="Xiang M."/>
            <person name="Wang C."/>
            <person name="Li S."/>
            <person name="Che Y."/>
            <person name="Ortiz-Lopez F.J."/>
            <person name="Bills G.F."/>
            <person name="Liu X."/>
            <person name="An Z."/>
        </authorList>
    </citation>
    <scope>NUCLEOTIDE SEQUENCE [LARGE SCALE GENOMIC DNA]</scope>
    <source>
        <strain evidence="3">ATCC 20868 / MF5171</strain>
    </source>
</reference>
<dbReference type="AlphaFoldDB" id="S3DYJ5"/>
<dbReference type="STRING" id="1116229.S3DYJ5"/>